<evidence type="ECO:0000313" key="2">
    <source>
        <dbReference type="Proteomes" id="UP000233837"/>
    </source>
</evidence>
<gene>
    <name evidence="1" type="ORF">MA16_Dca023866</name>
</gene>
<keyword evidence="2" id="KW-1185">Reference proteome</keyword>
<proteinExistence type="predicted"/>
<protein>
    <submittedName>
        <fullName evidence="1">Uncharacterized protein</fullName>
    </submittedName>
</protein>
<accession>A0A2I0XFL3</accession>
<dbReference type="Proteomes" id="UP000233837">
    <property type="component" value="Unassembled WGS sequence"/>
</dbReference>
<reference evidence="1 2" key="1">
    <citation type="journal article" date="2016" name="Sci. Rep.">
        <title>The Dendrobium catenatum Lindl. genome sequence provides insights into polysaccharide synthase, floral development and adaptive evolution.</title>
        <authorList>
            <person name="Zhang G.Q."/>
            <person name="Xu Q."/>
            <person name="Bian C."/>
            <person name="Tsai W.C."/>
            <person name="Yeh C.M."/>
            <person name="Liu K.W."/>
            <person name="Yoshida K."/>
            <person name="Zhang L.S."/>
            <person name="Chang S.B."/>
            <person name="Chen F."/>
            <person name="Shi Y."/>
            <person name="Su Y.Y."/>
            <person name="Zhang Y.Q."/>
            <person name="Chen L.J."/>
            <person name="Yin Y."/>
            <person name="Lin M."/>
            <person name="Huang H."/>
            <person name="Deng H."/>
            <person name="Wang Z.W."/>
            <person name="Zhu S.L."/>
            <person name="Zhao X."/>
            <person name="Deng C."/>
            <person name="Niu S.C."/>
            <person name="Huang J."/>
            <person name="Wang M."/>
            <person name="Liu G.H."/>
            <person name="Yang H.J."/>
            <person name="Xiao X.J."/>
            <person name="Hsiao Y.Y."/>
            <person name="Wu W.L."/>
            <person name="Chen Y.Y."/>
            <person name="Mitsuda N."/>
            <person name="Ohme-Takagi M."/>
            <person name="Luo Y.B."/>
            <person name="Van de Peer Y."/>
            <person name="Liu Z.J."/>
        </authorList>
    </citation>
    <scope>NUCLEOTIDE SEQUENCE [LARGE SCALE GENOMIC DNA]</scope>
    <source>
        <tissue evidence="1">The whole plant</tissue>
    </source>
</reference>
<evidence type="ECO:0000313" key="1">
    <source>
        <dbReference type="EMBL" id="PKU86702.1"/>
    </source>
</evidence>
<dbReference type="EMBL" id="KZ501928">
    <property type="protein sequence ID" value="PKU86702.1"/>
    <property type="molecule type" value="Genomic_DNA"/>
</dbReference>
<dbReference type="AlphaFoldDB" id="A0A2I0XFL3"/>
<organism evidence="1 2">
    <name type="scientific">Dendrobium catenatum</name>
    <dbReference type="NCBI Taxonomy" id="906689"/>
    <lineage>
        <taxon>Eukaryota</taxon>
        <taxon>Viridiplantae</taxon>
        <taxon>Streptophyta</taxon>
        <taxon>Embryophyta</taxon>
        <taxon>Tracheophyta</taxon>
        <taxon>Spermatophyta</taxon>
        <taxon>Magnoliopsida</taxon>
        <taxon>Liliopsida</taxon>
        <taxon>Asparagales</taxon>
        <taxon>Orchidaceae</taxon>
        <taxon>Epidendroideae</taxon>
        <taxon>Malaxideae</taxon>
        <taxon>Dendrobiinae</taxon>
        <taxon>Dendrobium</taxon>
    </lineage>
</organism>
<name>A0A2I0XFL3_9ASPA</name>
<reference evidence="1 2" key="2">
    <citation type="journal article" date="2017" name="Nature">
        <title>The Apostasia genome and the evolution of orchids.</title>
        <authorList>
            <person name="Zhang G.Q."/>
            <person name="Liu K.W."/>
            <person name="Li Z."/>
            <person name="Lohaus R."/>
            <person name="Hsiao Y.Y."/>
            <person name="Niu S.C."/>
            <person name="Wang J.Y."/>
            <person name="Lin Y.C."/>
            <person name="Xu Q."/>
            <person name="Chen L.J."/>
            <person name="Yoshida K."/>
            <person name="Fujiwara S."/>
            <person name="Wang Z.W."/>
            <person name="Zhang Y.Q."/>
            <person name="Mitsuda N."/>
            <person name="Wang M."/>
            <person name="Liu G.H."/>
            <person name="Pecoraro L."/>
            <person name="Huang H.X."/>
            <person name="Xiao X.J."/>
            <person name="Lin M."/>
            <person name="Wu X.Y."/>
            <person name="Wu W.L."/>
            <person name="Chen Y.Y."/>
            <person name="Chang S.B."/>
            <person name="Sakamoto S."/>
            <person name="Ohme-Takagi M."/>
            <person name="Yagi M."/>
            <person name="Zeng S.J."/>
            <person name="Shen C.Y."/>
            <person name="Yeh C.M."/>
            <person name="Luo Y.B."/>
            <person name="Tsai W.C."/>
            <person name="Van de Peer Y."/>
            <person name="Liu Z.J."/>
        </authorList>
    </citation>
    <scope>NUCLEOTIDE SEQUENCE [LARGE SCALE GENOMIC DNA]</scope>
    <source>
        <tissue evidence="1">The whole plant</tissue>
    </source>
</reference>
<sequence>MCCCLHIFTCCPEISGCYSGCPTPLGATVAARNYPESLILAVQNFPSVKVAVQQSQQSPIAILLALKFRLLSNDIEKNRGCFLRPLKHINTTPEL</sequence>